<feature type="region of interest" description="Disordered" evidence="1">
    <location>
        <begin position="45"/>
        <end position="72"/>
    </location>
</feature>
<protein>
    <recommendedName>
        <fullName evidence="6">Heparan-alpha-glucosaminide N-acetyltransferase catalytic domain-containing protein</fullName>
    </recommendedName>
</protein>
<feature type="transmembrane region" description="Helical" evidence="2">
    <location>
        <begin position="198"/>
        <end position="216"/>
    </location>
</feature>
<feature type="transmembrane region" description="Helical" evidence="2">
    <location>
        <begin position="76"/>
        <end position="94"/>
    </location>
</feature>
<evidence type="ECO:0000256" key="1">
    <source>
        <dbReference type="SAM" id="MobiDB-lite"/>
    </source>
</evidence>
<feature type="domain" description="DUF418" evidence="3">
    <location>
        <begin position="326"/>
        <end position="425"/>
    </location>
</feature>
<dbReference type="Pfam" id="PF07786">
    <property type="entry name" value="HGSNAT_cat"/>
    <property type="match status" value="1"/>
</dbReference>
<feature type="transmembrane region" description="Helical" evidence="2">
    <location>
        <begin position="243"/>
        <end position="264"/>
    </location>
</feature>
<proteinExistence type="predicted"/>
<evidence type="ECO:0008006" key="6">
    <source>
        <dbReference type="Google" id="ProtNLM"/>
    </source>
</evidence>
<evidence type="ECO:0000259" key="3">
    <source>
        <dbReference type="Pfam" id="PF04235"/>
    </source>
</evidence>
<feature type="transmembrane region" description="Helical" evidence="2">
    <location>
        <begin position="276"/>
        <end position="296"/>
    </location>
</feature>
<keyword evidence="2" id="KW-1133">Transmembrane helix</keyword>
<evidence type="ECO:0000259" key="4">
    <source>
        <dbReference type="Pfam" id="PF07786"/>
    </source>
</evidence>
<feature type="transmembrane region" description="Helical" evidence="2">
    <location>
        <begin position="395"/>
        <end position="413"/>
    </location>
</feature>
<dbReference type="InterPro" id="IPR007349">
    <property type="entry name" value="DUF418"/>
</dbReference>
<feature type="transmembrane region" description="Helical" evidence="2">
    <location>
        <begin position="152"/>
        <end position="168"/>
    </location>
</feature>
<accession>A0A6J4Q2I9</accession>
<feature type="domain" description="Heparan-alpha-glucosaminide N-acetyltransferase catalytic" evidence="4">
    <location>
        <begin position="73"/>
        <end position="266"/>
    </location>
</feature>
<feature type="compositionally biased region" description="Basic residues" evidence="1">
    <location>
        <begin position="63"/>
        <end position="72"/>
    </location>
</feature>
<dbReference type="AlphaFoldDB" id="A0A6J4Q2I9"/>
<dbReference type="Pfam" id="PF04235">
    <property type="entry name" value="DUF418"/>
    <property type="match status" value="1"/>
</dbReference>
<dbReference type="InterPro" id="IPR052529">
    <property type="entry name" value="Bact_Transport_Assoc"/>
</dbReference>
<organism evidence="5">
    <name type="scientific">uncultured Rubrobacteraceae bacterium</name>
    <dbReference type="NCBI Taxonomy" id="349277"/>
    <lineage>
        <taxon>Bacteria</taxon>
        <taxon>Bacillati</taxon>
        <taxon>Actinomycetota</taxon>
        <taxon>Rubrobacteria</taxon>
        <taxon>Rubrobacterales</taxon>
        <taxon>Rubrobacteraceae</taxon>
        <taxon>environmental samples</taxon>
    </lineage>
</organism>
<dbReference type="PANTHER" id="PTHR30590:SF3">
    <property type="entry name" value="HYPOTHETICAL MEMBRANE SPANNING PROTEIN"/>
    <property type="match status" value="1"/>
</dbReference>
<keyword evidence="2" id="KW-0472">Membrane</keyword>
<feature type="transmembrane region" description="Helical" evidence="2">
    <location>
        <begin position="332"/>
        <end position="355"/>
    </location>
</feature>
<dbReference type="EMBL" id="CADCVE010000001">
    <property type="protein sequence ID" value="CAA9432842.1"/>
    <property type="molecule type" value="Genomic_DNA"/>
</dbReference>
<sequence>MLRSVNAGNLHAVRARSFIRGGLGTLRATLVCMARKFASEGAMSGNPVAGISKTRSTDSTRRREQHRQRPSRRLRGIDVARAIAVVGMVMVHFGPTPAPDTALGNLYGLSHGRASVLFVLLAGVGVALLVSDRRDHSGQRSARSPALFRGRLVLRGAMLLPLGLWLEGLDHGALVILQYYAIYFLFLALVLTVPDRWLLVGGAAVLVGGPLVYLWAQSLAPELFARGETASLDDPVGKILDDLLLTGAYPLAVWATPLLIGMWIGRRDLSATPVRWWLLIFGLTVAAGSAVAAALATNGLAASFAFDGLSPGEQPGGFASLLTDRPHSQMPLWMLGSVGSACAVLGGMLLLADLLPRVTWPLAATGQMALTVYVSHLLLLAAYPELLRSTEVPAAFLTVGVFMLLAVAACTLWRRVLPRGPLEAALTAPWWALEHLVQLVRRLSNGRGRPGSRR</sequence>
<feature type="transmembrane region" description="Helical" evidence="2">
    <location>
        <begin position="114"/>
        <end position="131"/>
    </location>
</feature>
<feature type="transmembrane region" description="Helical" evidence="2">
    <location>
        <begin position="174"/>
        <end position="191"/>
    </location>
</feature>
<gene>
    <name evidence="5" type="ORF">AVDCRST_MAG28-1578</name>
</gene>
<feature type="transmembrane region" description="Helical" evidence="2">
    <location>
        <begin position="362"/>
        <end position="383"/>
    </location>
</feature>
<name>A0A6J4Q2I9_9ACTN</name>
<evidence type="ECO:0000256" key="2">
    <source>
        <dbReference type="SAM" id="Phobius"/>
    </source>
</evidence>
<dbReference type="PANTHER" id="PTHR30590">
    <property type="entry name" value="INNER MEMBRANE PROTEIN"/>
    <property type="match status" value="1"/>
</dbReference>
<reference evidence="5" key="1">
    <citation type="submission" date="2020-02" db="EMBL/GenBank/DDBJ databases">
        <authorList>
            <person name="Meier V. D."/>
        </authorList>
    </citation>
    <scope>NUCLEOTIDE SEQUENCE</scope>
    <source>
        <strain evidence="5">AVDCRST_MAG28</strain>
    </source>
</reference>
<keyword evidence="2" id="KW-0812">Transmembrane</keyword>
<evidence type="ECO:0000313" key="5">
    <source>
        <dbReference type="EMBL" id="CAA9432842.1"/>
    </source>
</evidence>
<dbReference type="InterPro" id="IPR012429">
    <property type="entry name" value="HGSNAT_cat"/>
</dbReference>